<protein>
    <recommendedName>
        <fullName evidence="6">Small ribosomal subunit protein bS20c</fullName>
    </recommendedName>
</protein>
<evidence type="ECO:0000256" key="2">
    <source>
        <dbReference type="ARBA" id="ARBA00022730"/>
    </source>
</evidence>
<dbReference type="GO" id="GO:0070181">
    <property type="term" value="F:small ribosomal subunit rRNA binding"/>
    <property type="evidence" value="ECO:0007669"/>
    <property type="project" value="TreeGrafter"/>
</dbReference>
<gene>
    <name evidence="6 7" type="primary">rps20</name>
</gene>
<comment type="subcellular location">
    <subcellularLocation>
        <location evidence="6">Plastid</location>
        <location evidence="6">Chloroplast</location>
    </subcellularLocation>
</comment>
<sequence>MSKNSSSAKRAVIALRNRSRNKIYKSAIKTYTKKFLISLHESQQFDYDYSMNHLSNLYQKIDKAVKRGVIHKNKGARCKSVLAQAIKAKLNN</sequence>
<keyword evidence="3 6" id="KW-0694">RNA-binding</keyword>
<evidence type="ECO:0000256" key="4">
    <source>
        <dbReference type="ARBA" id="ARBA00022980"/>
    </source>
</evidence>
<comment type="function">
    <text evidence="6">Binds directly to 16S ribosomal RNA.</text>
</comment>
<geneLocation type="chloroplast" evidence="7"/>
<evidence type="ECO:0000256" key="3">
    <source>
        <dbReference type="ARBA" id="ARBA00022884"/>
    </source>
</evidence>
<dbReference type="InterPro" id="IPR002583">
    <property type="entry name" value="Ribosomal_bS20"/>
</dbReference>
<evidence type="ECO:0000256" key="5">
    <source>
        <dbReference type="ARBA" id="ARBA00023274"/>
    </source>
</evidence>
<proteinExistence type="inferred from homology"/>
<dbReference type="PANTHER" id="PTHR33398">
    <property type="entry name" value="30S RIBOSOMAL PROTEIN S20"/>
    <property type="match status" value="1"/>
</dbReference>
<dbReference type="InterPro" id="IPR036510">
    <property type="entry name" value="Ribosomal_bS20_sf"/>
</dbReference>
<keyword evidence="7" id="KW-0934">Plastid</keyword>
<dbReference type="GO" id="GO:0009507">
    <property type="term" value="C:chloroplast"/>
    <property type="evidence" value="ECO:0007669"/>
    <property type="project" value="UniProtKB-SubCell"/>
</dbReference>
<evidence type="ECO:0000313" key="7">
    <source>
        <dbReference type="EMBL" id="ARW66209.1"/>
    </source>
</evidence>
<evidence type="ECO:0000256" key="6">
    <source>
        <dbReference type="HAMAP-Rule" id="MF_00500"/>
    </source>
</evidence>
<keyword evidence="4 6" id="KW-0689">Ribosomal protein</keyword>
<dbReference type="RefSeq" id="YP_009397023.1">
    <property type="nucleotide sequence ID" value="NC_035285.1"/>
</dbReference>
<dbReference type="AlphaFoldDB" id="A0A1Z1MJZ1"/>
<accession>A0A1Z1MJZ1</accession>
<dbReference type="GO" id="GO:0015935">
    <property type="term" value="C:small ribosomal subunit"/>
    <property type="evidence" value="ECO:0007669"/>
    <property type="project" value="TreeGrafter"/>
</dbReference>
<organism evidence="7">
    <name type="scientific">Spyridia filamentosa</name>
    <name type="common">Red alga</name>
    <name type="synonym">Fucus filamentosus</name>
    <dbReference type="NCBI Taxonomy" id="196632"/>
    <lineage>
        <taxon>Eukaryota</taxon>
        <taxon>Rhodophyta</taxon>
        <taxon>Florideophyceae</taxon>
        <taxon>Rhodymeniophycidae</taxon>
        <taxon>Ceramiales</taxon>
        <taxon>Spyridiaceae</taxon>
        <taxon>Spyridia</taxon>
    </lineage>
</organism>
<dbReference type="GeneID" id="33359317"/>
<dbReference type="GO" id="GO:0006412">
    <property type="term" value="P:translation"/>
    <property type="evidence" value="ECO:0007669"/>
    <property type="project" value="UniProtKB-UniRule"/>
</dbReference>
<keyword evidence="5 6" id="KW-0687">Ribonucleoprotein</keyword>
<dbReference type="EMBL" id="MF101441">
    <property type="protein sequence ID" value="ARW66209.1"/>
    <property type="molecule type" value="Genomic_DNA"/>
</dbReference>
<dbReference type="Gene3D" id="1.20.58.110">
    <property type="entry name" value="Ribosomal protein S20"/>
    <property type="match status" value="1"/>
</dbReference>
<keyword evidence="7" id="KW-0150">Chloroplast</keyword>
<reference evidence="7" key="1">
    <citation type="journal article" date="2017" name="J. Phycol.">
        <title>Analysis of chloroplast genomes and a supermatrix inform reclassification of the Rhodomelaceae (Rhodophyta).</title>
        <authorList>
            <person name="Diaz-Tapia P."/>
            <person name="Maggs C.A."/>
            <person name="West J.A."/>
            <person name="Verbruggen H."/>
        </authorList>
    </citation>
    <scope>NUCLEOTIDE SEQUENCE</scope>
    <source>
        <strain evidence="7">PD1020</strain>
    </source>
</reference>
<dbReference type="GO" id="GO:0005829">
    <property type="term" value="C:cytosol"/>
    <property type="evidence" value="ECO:0007669"/>
    <property type="project" value="TreeGrafter"/>
</dbReference>
<keyword evidence="2 6" id="KW-0699">rRNA-binding</keyword>
<dbReference type="PANTHER" id="PTHR33398:SF1">
    <property type="entry name" value="SMALL RIBOSOMAL SUBUNIT PROTEIN BS20C"/>
    <property type="match status" value="1"/>
</dbReference>
<dbReference type="HAMAP" id="MF_00500">
    <property type="entry name" value="Ribosomal_bS20"/>
    <property type="match status" value="1"/>
</dbReference>
<dbReference type="Pfam" id="PF01649">
    <property type="entry name" value="Ribosomal_S20p"/>
    <property type="match status" value="1"/>
</dbReference>
<evidence type="ECO:0000256" key="1">
    <source>
        <dbReference type="ARBA" id="ARBA00007634"/>
    </source>
</evidence>
<dbReference type="SUPFAM" id="SSF46992">
    <property type="entry name" value="Ribosomal protein S20"/>
    <property type="match status" value="1"/>
</dbReference>
<dbReference type="NCBIfam" id="TIGR00029">
    <property type="entry name" value="S20"/>
    <property type="match status" value="1"/>
</dbReference>
<dbReference type="GO" id="GO:0003735">
    <property type="term" value="F:structural constituent of ribosome"/>
    <property type="evidence" value="ECO:0007669"/>
    <property type="project" value="InterPro"/>
</dbReference>
<name>A0A1Z1MJZ1_SPYFI</name>
<comment type="similarity">
    <text evidence="1 6">Belongs to the bacterial ribosomal protein bS20 family.</text>
</comment>